<reference evidence="4 5" key="1">
    <citation type="submission" date="2018-06" db="EMBL/GenBank/DDBJ databases">
        <authorList>
            <consortium name="Pathogen Informatics"/>
            <person name="Doyle S."/>
        </authorList>
    </citation>
    <scope>NUCLEOTIDE SEQUENCE [LARGE SCALE GENOMIC DNA]</scope>
    <source>
        <strain evidence="4 5">NCTC11190</strain>
    </source>
</reference>
<dbReference type="PROSITE" id="PS51186">
    <property type="entry name" value="GNAT"/>
    <property type="match status" value="1"/>
</dbReference>
<dbReference type="PANTHER" id="PTHR43072">
    <property type="entry name" value="N-ACETYLTRANSFERASE"/>
    <property type="match status" value="1"/>
</dbReference>
<protein>
    <submittedName>
        <fullName evidence="4">Phosphinothricin N-acetyltransferase</fullName>
        <ecNumber evidence="4">2.3.1.183</ecNumber>
    </submittedName>
</protein>
<dbReference type="InterPro" id="IPR000182">
    <property type="entry name" value="GNAT_dom"/>
</dbReference>
<dbReference type="Proteomes" id="UP000255233">
    <property type="component" value="Unassembled WGS sequence"/>
</dbReference>
<proteinExistence type="predicted"/>
<dbReference type="EMBL" id="UGVL01000001">
    <property type="protein sequence ID" value="SUE34328.1"/>
    <property type="molecule type" value="Genomic_DNA"/>
</dbReference>
<keyword evidence="1 4" id="KW-0808">Transferase</keyword>
<keyword evidence="5" id="KW-1185">Reference proteome</keyword>
<dbReference type="GO" id="GO:0102971">
    <property type="term" value="F:phosphinothricin N-acetyltransferase activity"/>
    <property type="evidence" value="ECO:0007669"/>
    <property type="project" value="UniProtKB-EC"/>
</dbReference>
<dbReference type="EC" id="2.3.1.183" evidence="4"/>
<dbReference type="CDD" id="cd04301">
    <property type="entry name" value="NAT_SF"/>
    <property type="match status" value="1"/>
</dbReference>
<dbReference type="PANTHER" id="PTHR43072:SF23">
    <property type="entry name" value="UPF0039 PROTEIN C11D3.02C"/>
    <property type="match status" value="1"/>
</dbReference>
<dbReference type="InterPro" id="IPR016181">
    <property type="entry name" value="Acyl_CoA_acyltransferase"/>
</dbReference>
<dbReference type="Pfam" id="PF13420">
    <property type="entry name" value="Acetyltransf_4"/>
    <property type="match status" value="1"/>
</dbReference>
<dbReference type="STRING" id="880526.GCA_000427365_02268"/>
<accession>A0A379MRS4</accession>
<dbReference type="Gene3D" id="3.40.630.30">
    <property type="match status" value="1"/>
</dbReference>
<evidence type="ECO:0000256" key="1">
    <source>
        <dbReference type="ARBA" id="ARBA00022679"/>
    </source>
</evidence>
<gene>
    <name evidence="4" type="primary">pat</name>
    <name evidence="4" type="ORF">NCTC11190_01551</name>
</gene>
<dbReference type="RefSeq" id="WP_027291798.1">
    <property type="nucleotide sequence ID" value="NZ_CALVFX010000010.1"/>
</dbReference>
<name>A0A379MRS4_9BACT</name>
<evidence type="ECO:0000313" key="5">
    <source>
        <dbReference type="Proteomes" id="UP000255233"/>
    </source>
</evidence>
<evidence type="ECO:0000313" key="4">
    <source>
        <dbReference type="EMBL" id="SUE34328.1"/>
    </source>
</evidence>
<feature type="domain" description="N-acetyltransferase" evidence="3">
    <location>
        <begin position="1"/>
        <end position="153"/>
    </location>
</feature>
<sequence>MIRRVRPAEDAGAICEIYNHYITDTVVTFENEPLDAETMRRRIEAIASRFPYLVYEQEGQVWGYCYAATWRTRAAYAHTVETTVYLHKDRIGKGIGHQLYQELIKQLRNGDFHVAVASITLPNTHSVALHEKFGFRKVAHFSEVGNKFGKWLDVGFWELTF</sequence>
<dbReference type="AlphaFoldDB" id="A0A379MRS4"/>
<dbReference type="OrthoDB" id="9799096at2"/>
<dbReference type="SUPFAM" id="SSF55729">
    <property type="entry name" value="Acyl-CoA N-acyltransferases (Nat)"/>
    <property type="match status" value="1"/>
</dbReference>
<evidence type="ECO:0000259" key="3">
    <source>
        <dbReference type="PROSITE" id="PS51186"/>
    </source>
</evidence>
<dbReference type="NCBIfam" id="NF040504">
    <property type="entry name" value="resist_ArsN1b"/>
    <property type="match status" value="1"/>
</dbReference>
<keyword evidence="2 4" id="KW-0012">Acyltransferase</keyword>
<evidence type="ECO:0000256" key="2">
    <source>
        <dbReference type="ARBA" id="ARBA00023315"/>
    </source>
</evidence>
<organism evidence="4 5">
    <name type="scientific">Rikenella microfusus</name>
    <dbReference type="NCBI Taxonomy" id="28139"/>
    <lineage>
        <taxon>Bacteria</taxon>
        <taxon>Pseudomonadati</taxon>
        <taxon>Bacteroidota</taxon>
        <taxon>Bacteroidia</taxon>
        <taxon>Bacteroidales</taxon>
        <taxon>Rikenellaceae</taxon>
        <taxon>Rikenella</taxon>
    </lineage>
</organism>